<reference evidence="1 2" key="1">
    <citation type="journal article" date="2011" name="J. Bacteriol.">
        <title>Genome sequence of the algicidal bacterium Kordia algicida OT-1.</title>
        <authorList>
            <person name="Lee H.S."/>
            <person name="Kang S.G."/>
            <person name="Kwon K.K."/>
            <person name="Lee J.H."/>
            <person name="Kim S.J."/>
        </authorList>
    </citation>
    <scope>NUCLEOTIDE SEQUENCE [LARGE SCALE GENOMIC DNA]</scope>
    <source>
        <strain evidence="1 2">OT-1</strain>
    </source>
</reference>
<protein>
    <submittedName>
        <fullName evidence="1">Uncharacterized protein</fullName>
    </submittedName>
</protein>
<dbReference type="AlphaFoldDB" id="A9DRI9"/>
<dbReference type="eggNOG" id="ENOG502ZY0V">
    <property type="taxonomic scope" value="Bacteria"/>
</dbReference>
<dbReference type="EMBL" id="ABIB01000003">
    <property type="protein sequence ID" value="EDP96800.1"/>
    <property type="molecule type" value="Genomic_DNA"/>
</dbReference>
<keyword evidence="2" id="KW-1185">Reference proteome</keyword>
<gene>
    <name evidence="1" type="ORF">KAOT1_16593</name>
</gene>
<organism evidence="1 2">
    <name type="scientific">Kordia algicida OT-1</name>
    <dbReference type="NCBI Taxonomy" id="391587"/>
    <lineage>
        <taxon>Bacteria</taxon>
        <taxon>Pseudomonadati</taxon>
        <taxon>Bacteroidota</taxon>
        <taxon>Flavobacteriia</taxon>
        <taxon>Flavobacteriales</taxon>
        <taxon>Flavobacteriaceae</taxon>
        <taxon>Kordia</taxon>
    </lineage>
</organism>
<comment type="caution">
    <text evidence="1">The sequence shown here is derived from an EMBL/GenBank/DDBJ whole genome shotgun (WGS) entry which is preliminary data.</text>
</comment>
<dbReference type="Proteomes" id="UP000002945">
    <property type="component" value="Unassembled WGS sequence"/>
</dbReference>
<evidence type="ECO:0000313" key="2">
    <source>
        <dbReference type="Proteomes" id="UP000002945"/>
    </source>
</evidence>
<proteinExistence type="predicted"/>
<name>A9DRI9_9FLAO</name>
<dbReference type="HOGENOM" id="CLU_2380981_0_0_10"/>
<evidence type="ECO:0000313" key="1">
    <source>
        <dbReference type="EMBL" id="EDP96800.1"/>
    </source>
</evidence>
<sequence length="98" mass="11587">MSKFMKISCQRCNPKEAFHVPIFSEKEKQKLQHLNRSSPLYAVREIKNSYNISHRDAKFIVSHLNKQYDTCHRCEKPLNGHEYTICVACNSLNFNWNV</sequence>
<accession>A9DRI9</accession>